<dbReference type="InterPro" id="IPR050952">
    <property type="entry name" value="TRIM-NHL_E3_ligases"/>
</dbReference>
<dbReference type="EMBL" id="VNHS01000001">
    <property type="protein sequence ID" value="TYP79197.1"/>
    <property type="molecule type" value="Genomic_DNA"/>
</dbReference>
<keyword evidence="5" id="KW-1185">Reference proteome</keyword>
<comment type="caution">
    <text evidence="4">The sequence shown here is derived from an EMBL/GenBank/DDBJ whole genome shotgun (WGS) entry which is preliminary data.</text>
</comment>
<dbReference type="SUPFAM" id="SSF63829">
    <property type="entry name" value="Calcium-dependent phosphotriesterase"/>
    <property type="match status" value="1"/>
</dbReference>
<keyword evidence="1" id="KW-0677">Repeat</keyword>
<dbReference type="InterPro" id="IPR011042">
    <property type="entry name" value="6-blade_b-propeller_TolB-like"/>
</dbReference>
<dbReference type="RefSeq" id="WP_148927290.1">
    <property type="nucleotide sequence ID" value="NZ_VNHS01000001.1"/>
</dbReference>
<feature type="domain" description="Bulb-type lectin" evidence="3">
    <location>
        <begin position="1"/>
        <end position="94"/>
    </location>
</feature>
<dbReference type="GO" id="GO:0000209">
    <property type="term" value="P:protein polyubiquitination"/>
    <property type="evidence" value="ECO:0007669"/>
    <property type="project" value="TreeGrafter"/>
</dbReference>
<dbReference type="GO" id="GO:0061630">
    <property type="term" value="F:ubiquitin protein ligase activity"/>
    <property type="evidence" value="ECO:0007669"/>
    <property type="project" value="TreeGrafter"/>
</dbReference>
<dbReference type="InterPro" id="IPR001480">
    <property type="entry name" value="Bulb-type_lectin_dom"/>
</dbReference>
<feature type="repeat" description="NHL" evidence="2">
    <location>
        <begin position="102"/>
        <end position="142"/>
    </location>
</feature>
<dbReference type="PANTHER" id="PTHR24104:SF25">
    <property type="entry name" value="PROTEIN LIN-41"/>
    <property type="match status" value="1"/>
</dbReference>
<evidence type="ECO:0000256" key="2">
    <source>
        <dbReference type="PROSITE-ProRule" id="PRU00504"/>
    </source>
</evidence>
<dbReference type="CDD" id="cd05819">
    <property type="entry name" value="NHL"/>
    <property type="match status" value="1"/>
</dbReference>
<organism evidence="4 5">
    <name type="scientific">Paenibacillus methanolicus</name>
    <dbReference type="NCBI Taxonomy" id="582686"/>
    <lineage>
        <taxon>Bacteria</taxon>
        <taxon>Bacillati</taxon>
        <taxon>Bacillota</taxon>
        <taxon>Bacilli</taxon>
        <taxon>Bacillales</taxon>
        <taxon>Paenibacillaceae</taxon>
        <taxon>Paenibacillus</taxon>
    </lineage>
</organism>
<dbReference type="GO" id="GO:0043161">
    <property type="term" value="P:proteasome-mediated ubiquitin-dependent protein catabolic process"/>
    <property type="evidence" value="ECO:0007669"/>
    <property type="project" value="TreeGrafter"/>
</dbReference>
<feature type="repeat" description="NHL" evidence="2">
    <location>
        <begin position="56"/>
        <end position="95"/>
    </location>
</feature>
<name>A0A5S5CJW3_9BACL</name>
<accession>A0A5S5CJW3</accession>
<evidence type="ECO:0000313" key="4">
    <source>
        <dbReference type="EMBL" id="TYP79197.1"/>
    </source>
</evidence>
<dbReference type="PROSITE" id="PS50927">
    <property type="entry name" value="BULB_LECTIN"/>
    <property type="match status" value="1"/>
</dbReference>
<dbReference type="Gene3D" id="2.120.10.30">
    <property type="entry name" value="TolB, C-terminal domain"/>
    <property type="match status" value="5"/>
</dbReference>
<proteinExistence type="predicted"/>
<evidence type="ECO:0000259" key="3">
    <source>
        <dbReference type="PROSITE" id="PS50927"/>
    </source>
</evidence>
<protein>
    <submittedName>
        <fullName evidence="4">NHL repeat-containing protein</fullName>
    </submittedName>
</protein>
<dbReference type="InterPro" id="IPR001258">
    <property type="entry name" value="NHL_repeat"/>
</dbReference>
<evidence type="ECO:0000313" key="5">
    <source>
        <dbReference type="Proteomes" id="UP000323257"/>
    </source>
</evidence>
<dbReference type="PANTHER" id="PTHR24104">
    <property type="entry name" value="E3 UBIQUITIN-PROTEIN LIGASE NHLRC1-RELATED"/>
    <property type="match status" value="1"/>
</dbReference>
<evidence type="ECO:0000256" key="1">
    <source>
        <dbReference type="ARBA" id="ARBA00022737"/>
    </source>
</evidence>
<dbReference type="OrthoDB" id="9799230at2"/>
<reference evidence="4 5" key="1">
    <citation type="submission" date="2019-07" db="EMBL/GenBank/DDBJ databases">
        <title>Genomic Encyclopedia of Type Strains, Phase III (KMG-III): the genomes of soil and plant-associated and newly described type strains.</title>
        <authorList>
            <person name="Whitman W."/>
        </authorList>
    </citation>
    <scope>NUCLEOTIDE SEQUENCE [LARGE SCALE GENOMIC DNA]</scope>
    <source>
        <strain evidence="4 5">BL24</strain>
    </source>
</reference>
<dbReference type="AlphaFoldDB" id="A0A5S5CJW3"/>
<dbReference type="Proteomes" id="UP000323257">
    <property type="component" value="Unassembled WGS sequence"/>
</dbReference>
<gene>
    <name evidence="4" type="ORF">BCM02_101315</name>
</gene>
<dbReference type="Pfam" id="PF01436">
    <property type="entry name" value="NHL"/>
    <property type="match status" value="3"/>
</dbReference>
<dbReference type="GO" id="GO:0008270">
    <property type="term" value="F:zinc ion binding"/>
    <property type="evidence" value="ECO:0007669"/>
    <property type="project" value="UniProtKB-KW"/>
</dbReference>
<dbReference type="PROSITE" id="PS51125">
    <property type="entry name" value="NHL"/>
    <property type="match status" value="2"/>
</dbReference>
<sequence>MSYHYMGRWSKGRLDPVLHHPTGIALDQNGRLYAVNTNRHEIVVYDEAGELLDRWGAWGSGTAEFYLPTGIALDQDGNAYVSDTYNHRIQKFDRQGRFLLAFGTRGSENGCFHFPHGITVDERNRVYVADTHNHRIQRFTADGIWLDSFGHYCNVEFETDKTAPGFNRPFDVATDADYIYVSDSLNRRVCIFDMNGSLVRQVGRREKQPIDYDNYDPYPEPDPGELQHPSGVAADGEGNWFVTDAYLGYTQQFDAQGRFVAKLGEFDMEGDGPKERLQVLHGLCFDRHGSLIHSDAGMNRIVYHDANGHYSRHIGDQSGTAFVLPKSIAIDRNDNLYVRFEPADVKKLDAEGRLLTPFSLRELPEFDQLREHLHLIPALGLDRDGERIYVGTCDTAEPDFYIHTLDLTGKLLRTFAHPKRSGYHHMEGLHVRGTPEGHIMIVDDYLRGSKVTAYNEAGQMLHEWHTLADPIMDDLSGHWRREGGKLTLTMKGRPGDEDIMIGYGDWIKEDEIFTEEELANGITLADNYAIGDLTYAPDGTFYMAYGDGVARYRMTGELMQRWRFNQGKGPGEFDEAKAIAFDNLGRLSILDYNNHRIQFCDLEMNVLEEMRLDSFDHGEVRYPQAFAFDSRGNLFVIADYAVYKYERYGALRPDLERNQAERTPISYAALAKGWNHISSPALYS</sequence>
<dbReference type="SUPFAM" id="SSF101898">
    <property type="entry name" value="NHL repeat"/>
    <property type="match status" value="1"/>
</dbReference>